<dbReference type="STRING" id="1263015.BN580_00426"/>
<evidence type="ECO:0000256" key="1">
    <source>
        <dbReference type="SAM" id="Phobius"/>
    </source>
</evidence>
<keyword evidence="1" id="KW-0812">Transmembrane</keyword>
<feature type="domain" description="Prepilin type IV endopeptidase peptidase" evidence="2">
    <location>
        <begin position="76"/>
        <end position="174"/>
    </location>
</feature>
<keyword evidence="1" id="KW-0472">Membrane</keyword>
<feature type="transmembrane region" description="Helical" evidence="1">
    <location>
        <begin position="187"/>
        <end position="203"/>
    </location>
</feature>
<sequence>MPYDIPKLAENPFVLISGFVLVITAVLIAVVLSRYAAEAYKGNRKKATLFFAGITAFVTLMLFCFFGCAATTFKGIIFCLLLLFSSYEDIRVRECEDYVHLMIVIAAFIGTDMAALPNMILSALLVGGIMLMTTVITKSQIGGADIKLSAACAFMLGTVQGFAGLMLGLTAAIIVNIIKNRKKKTEGFPLIPYLAVGFMAAYFM</sequence>
<reference evidence="3" key="1">
    <citation type="submission" date="2012-11" db="EMBL/GenBank/DDBJ databases">
        <title>Dependencies among metagenomic species, viruses, plasmids and units of genetic variation.</title>
        <authorList>
            <person name="Nielsen H.B."/>
            <person name="Almeida M."/>
            <person name="Juncker A.S."/>
            <person name="Rasmussen S."/>
            <person name="Li J."/>
            <person name="Sunagawa S."/>
            <person name="Plichta D."/>
            <person name="Gautier L."/>
            <person name="Le Chatelier E."/>
            <person name="Peletier E."/>
            <person name="Bonde I."/>
            <person name="Nielsen T."/>
            <person name="Manichanh C."/>
            <person name="Arumugam M."/>
            <person name="Batto J."/>
            <person name="Santos M.B.Q.D."/>
            <person name="Blom N."/>
            <person name="Borruel N."/>
            <person name="Burgdorf K.S."/>
            <person name="Boumezbeur F."/>
            <person name="Casellas F."/>
            <person name="Dore J."/>
            <person name="Guarner F."/>
            <person name="Hansen T."/>
            <person name="Hildebrand F."/>
            <person name="Kaas R.S."/>
            <person name="Kennedy S."/>
            <person name="Kristiansen K."/>
            <person name="Kultima J.R."/>
            <person name="Leonard P."/>
            <person name="Levenez F."/>
            <person name="Lund O."/>
            <person name="Moumen B."/>
            <person name="Le Paslier D."/>
            <person name="Pons N."/>
            <person name="Pedersen O."/>
            <person name="Prifti E."/>
            <person name="Qin J."/>
            <person name="Raes J."/>
            <person name="Tap J."/>
            <person name="Tims S."/>
            <person name="Ussery D.W."/>
            <person name="Yamada T."/>
            <person name="MetaHit consortium"/>
            <person name="Renault P."/>
            <person name="Sicheritz-Ponten T."/>
            <person name="Bork P."/>
            <person name="Wang J."/>
            <person name="Brunak S."/>
            <person name="Ehrlich S.D."/>
        </authorList>
    </citation>
    <scope>NUCLEOTIDE SEQUENCE [LARGE SCALE GENOMIC DNA]</scope>
</reference>
<keyword evidence="1" id="KW-1133">Transmembrane helix</keyword>
<protein>
    <submittedName>
        <fullName evidence="3">Peptidase A24A prepilin type IV</fullName>
    </submittedName>
</protein>
<evidence type="ECO:0000313" key="4">
    <source>
        <dbReference type="Proteomes" id="UP000017938"/>
    </source>
</evidence>
<dbReference type="GO" id="GO:0004190">
    <property type="term" value="F:aspartic-type endopeptidase activity"/>
    <property type="evidence" value="ECO:0007669"/>
    <property type="project" value="InterPro"/>
</dbReference>
<feature type="transmembrane region" description="Helical" evidence="1">
    <location>
        <begin position="12"/>
        <end position="37"/>
    </location>
</feature>
<accession>R6TZ03</accession>
<dbReference type="Gene3D" id="1.20.120.1220">
    <property type="match status" value="1"/>
</dbReference>
<organism evidence="3 4">
    <name type="scientific">Candidatus Colimorpha enterica</name>
    <dbReference type="NCBI Taxonomy" id="3083063"/>
    <lineage>
        <taxon>Bacteria</taxon>
        <taxon>Pseudomonadati</taxon>
        <taxon>Bacteroidota</taxon>
        <taxon>Bacteroidia</taxon>
        <taxon>Bacteroidales</taxon>
        <taxon>Candidatus Colimorpha</taxon>
    </lineage>
</organism>
<evidence type="ECO:0000259" key="2">
    <source>
        <dbReference type="Pfam" id="PF01478"/>
    </source>
</evidence>
<dbReference type="Pfam" id="PF01478">
    <property type="entry name" value="Peptidase_A24"/>
    <property type="match status" value="1"/>
</dbReference>
<proteinExistence type="predicted"/>
<feature type="transmembrane region" description="Helical" evidence="1">
    <location>
        <begin position="123"/>
        <end position="141"/>
    </location>
</feature>
<dbReference type="EMBL" id="CBFW010000436">
    <property type="protein sequence ID" value="CDC77420.1"/>
    <property type="molecule type" value="Genomic_DNA"/>
</dbReference>
<feature type="transmembrane region" description="Helical" evidence="1">
    <location>
        <begin position="49"/>
        <end position="78"/>
    </location>
</feature>
<gene>
    <name evidence="3" type="ORF">BN580_00426</name>
</gene>
<feature type="transmembrane region" description="Helical" evidence="1">
    <location>
        <begin position="153"/>
        <end position="175"/>
    </location>
</feature>
<dbReference type="InterPro" id="IPR000045">
    <property type="entry name" value="Prepilin_IV_endopep_pep"/>
</dbReference>
<dbReference type="Proteomes" id="UP000017938">
    <property type="component" value="Unassembled WGS sequence"/>
</dbReference>
<dbReference type="GO" id="GO:0016020">
    <property type="term" value="C:membrane"/>
    <property type="evidence" value="ECO:0007669"/>
    <property type="project" value="InterPro"/>
</dbReference>
<comment type="caution">
    <text evidence="3">The sequence shown here is derived from an EMBL/GenBank/DDBJ whole genome shotgun (WGS) entry which is preliminary data.</text>
</comment>
<name>R6TZ03_9BACT</name>
<dbReference type="AlphaFoldDB" id="R6TZ03"/>
<evidence type="ECO:0000313" key="3">
    <source>
        <dbReference type="EMBL" id="CDC77420.1"/>
    </source>
</evidence>